<dbReference type="InterPro" id="IPR019368">
    <property type="entry name" value="Ribosomal_mS29"/>
</dbReference>
<dbReference type="Proteomes" id="UP001459277">
    <property type="component" value="Unassembled WGS sequence"/>
</dbReference>
<dbReference type="PANTHER" id="PTHR12810:SF0">
    <property type="entry name" value="SMALL RIBOSOMAL SUBUNIT PROTEIN MS29"/>
    <property type="match status" value="1"/>
</dbReference>
<name>A0AAW2CN96_9ROSI</name>
<keyword evidence="4" id="KW-0689">Ribosomal protein</keyword>
<dbReference type="GO" id="GO:0003735">
    <property type="term" value="F:structural constituent of ribosome"/>
    <property type="evidence" value="ECO:0007669"/>
    <property type="project" value="TreeGrafter"/>
</dbReference>
<evidence type="ECO:0000256" key="5">
    <source>
        <dbReference type="ARBA" id="ARBA00023128"/>
    </source>
</evidence>
<comment type="subcellular location">
    <subcellularLocation>
        <location evidence="1">Mitochondrion</location>
    </subcellularLocation>
</comment>
<accession>A0AAW2CN96</accession>
<keyword evidence="3" id="KW-0809">Transit peptide</keyword>
<reference evidence="8 9" key="1">
    <citation type="submission" date="2024-01" db="EMBL/GenBank/DDBJ databases">
        <title>A telomere-to-telomere, gap-free genome of sweet tea (Lithocarpus litseifolius).</title>
        <authorList>
            <person name="Zhou J."/>
        </authorList>
    </citation>
    <scope>NUCLEOTIDE SEQUENCE [LARGE SCALE GENOMIC DNA]</scope>
    <source>
        <strain evidence="8">Zhou-2022a</strain>
        <tissue evidence="8">Leaf</tissue>
    </source>
</reference>
<gene>
    <name evidence="8" type="ORF">SO802_018485</name>
</gene>
<dbReference type="AlphaFoldDB" id="A0AAW2CN96"/>
<keyword evidence="5" id="KW-0496">Mitochondrion</keyword>
<organism evidence="8 9">
    <name type="scientific">Lithocarpus litseifolius</name>
    <dbReference type="NCBI Taxonomy" id="425828"/>
    <lineage>
        <taxon>Eukaryota</taxon>
        <taxon>Viridiplantae</taxon>
        <taxon>Streptophyta</taxon>
        <taxon>Embryophyta</taxon>
        <taxon>Tracheophyta</taxon>
        <taxon>Spermatophyta</taxon>
        <taxon>Magnoliopsida</taxon>
        <taxon>eudicotyledons</taxon>
        <taxon>Gunneridae</taxon>
        <taxon>Pentapetalae</taxon>
        <taxon>rosids</taxon>
        <taxon>fabids</taxon>
        <taxon>Fagales</taxon>
        <taxon>Fagaceae</taxon>
        <taxon>Lithocarpus</taxon>
    </lineage>
</organism>
<keyword evidence="6" id="KW-0687">Ribonucleoprotein</keyword>
<protein>
    <recommendedName>
        <fullName evidence="7">Small ribosomal subunit protein mS29</fullName>
    </recommendedName>
</protein>
<dbReference type="GO" id="GO:0005763">
    <property type="term" value="C:mitochondrial small ribosomal subunit"/>
    <property type="evidence" value="ECO:0007669"/>
    <property type="project" value="TreeGrafter"/>
</dbReference>
<evidence type="ECO:0000256" key="3">
    <source>
        <dbReference type="ARBA" id="ARBA00022946"/>
    </source>
</evidence>
<evidence type="ECO:0000256" key="2">
    <source>
        <dbReference type="ARBA" id="ARBA00009863"/>
    </source>
</evidence>
<sequence>MVNAFRSMMQDDMMVGAFSHSTAVGKLCKDLPDVPEDARVNFPHYTLDEAASVCHYYLRQRLVQHEVFSEKNWKKVYYLANGNGSEMRGVGSFHATIDIIYSPFDPCYRCASTEAHVLFSLPLVLISLMKINEILPSLDSYPNATTKVASSITPVTFWLRSSFLMELASKDNVPYIDHIAFCSFDLRNSFIFFCKKFLFS</sequence>
<comment type="caution">
    <text evidence="8">The sequence shown here is derived from an EMBL/GenBank/DDBJ whole genome shotgun (WGS) entry which is preliminary data.</text>
</comment>
<evidence type="ECO:0000313" key="9">
    <source>
        <dbReference type="Proteomes" id="UP001459277"/>
    </source>
</evidence>
<proteinExistence type="inferred from homology"/>
<evidence type="ECO:0000256" key="6">
    <source>
        <dbReference type="ARBA" id="ARBA00023274"/>
    </source>
</evidence>
<dbReference type="EMBL" id="JAZDWU010000006">
    <property type="protein sequence ID" value="KAK9998882.1"/>
    <property type="molecule type" value="Genomic_DNA"/>
</dbReference>
<evidence type="ECO:0000313" key="8">
    <source>
        <dbReference type="EMBL" id="KAK9998882.1"/>
    </source>
</evidence>
<comment type="similarity">
    <text evidence="2">Belongs to the mitochondrion-specific ribosomal protein mS29 family.</text>
</comment>
<evidence type="ECO:0000256" key="7">
    <source>
        <dbReference type="ARBA" id="ARBA00035140"/>
    </source>
</evidence>
<dbReference type="PANTHER" id="PTHR12810">
    <property type="entry name" value="MITOCHONDRIAL 28S RIBOSOMAL PROTEIN S29"/>
    <property type="match status" value="1"/>
</dbReference>
<keyword evidence="9" id="KW-1185">Reference proteome</keyword>
<evidence type="ECO:0000256" key="4">
    <source>
        <dbReference type="ARBA" id="ARBA00022980"/>
    </source>
</evidence>
<evidence type="ECO:0000256" key="1">
    <source>
        <dbReference type="ARBA" id="ARBA00004173"/>
    </source>
</evidence>